<dbReference type="PANTHER" id="PTHR34311">
    <property type="entry name" value="PROTEIN CBG21698-RELATED"/>
    <property type="match status" value="1"/>
</dbReference>
<evidence type="ECO:0000256" key="1">
    <source>
        <dbReference type="SAM" id="SignalP"/>
    </source>
</evidence>
<dbReference type="AlphaFoldDB" id="A0A914YA53"/>
<name>A0A914YA53_9BILA</name>
<keyword evidence="1" id="KW-0732">Signal</keyword>
<dbReference type="Proteomes" id="UP000887577">
    <property type="component" value="Unplaced"/>
</dbReference>
<feature type="chain" id="PRO_5037826464" evidence="1">
    <location>
        <begin position="22"/>
        <end position="228"/>
    </location>
</feature>
<sequence length="228" mass="25977">MSRIILAAFIVIVAYASSASAQNDPFACNTTLFDQCMTTFSTSLNLTSSRPYDNPQQFRYQIEQYYQRGSFNGFFSFCRIFRAFKTCLGPEYINCMNVAHFAVNGKASLQGAYDFVSVFSQQHFTCGAGFDIYVRNEDCISSTWANHRFHIAQCYQAYYQLIDGQSQAGCTAGRILSECFESEFAENCSSARTDVVWWGCEYGRTLMITQFPQCDRMCTSKQKNILKF</sequence>
<accession>A0A914YA53</accession>
<evidence type="ECO:0000313" key="3">
    <source>
        <dbReference type="WBParaSite" id="PSU_v2.g15644.t1"/>
    </source>
</evidence>
<proteinExistence type="predicted"/>
<keyword evidence="2" id="KW-1185">Reference proteome</keyword>
<feature type="signal peptide" evidence="1">
    <location>
        <begin position="1"/>
        <end position="21"/>
    </location>
</feature>
<dbReference type="PANTHER" id="PTHR34311:SF10">
    <property type="entry name" value="NEMATODE SPECIFIC PEPTIDE FAMILY-RELATED"/>
    <property type="match status" value="1"/>
</dbReference>
<dbReference type="WBParaSite" id="PSU_v2.g15644.t1">
    <property type="protein sequence ID" value="PSU_v2.g15644.t1"/>
    <property type="gene ID" value="PSU_v2.g15644"/>
</dbReference>
<organism evidence="2 3">
    <name type="scientific">Panagrolaimus superbus</name>
    <dbReference type="NCBI Taxonomy" id="310955"/>
    <lineage>
        <taxon>Eukaryota</taxon>
        <taxon>Metazoa</taxon>
        <taxon>Ecdysozoa</taxon>
        <taxon>Nematoda</taxon>
        <taxon>Chromadorea</taxon>
        <taxon>Rhabditida</taxon>
        <taxon>Tylenchina</taxon>
        <taxon>Panagrolaimomorpha</taxon>
        <taxon>Panagrolaimoidea</taxon>
        <taxon>Panagrolaimidae</taxon>
        <taxon>Panagrolaimus</taxon>
    </lineage>
</organism>
<evidence type="ECO:0000313" key="2">
    <source>
        <dbReference type="Proteomes" id="UP000887577"/>
    </source>
</evidence>
<reference evidence="3" key="1">
    <citation type="submission" date="2022-11" db="UniProtKB">
        <authorList>
            <consortium name="WormBaseParasite"/>
        </authorList>
    </citation>
    <scope>IDENTIFICATION</scope>
</reference>
<protein>
    <submittedName>
        <fullName evidence="3">Uncharacterized protein</fullName>
    </submittedName>
</protein>